<comment type="caution">
    <text evidence="2">The sequence shown here is derived from an EMBL/GenBank/DDBJ whole genome shotgun (WGS) entry which is preliminary data.</text>
</comment>
<name>A0A9P6XMR3_9FUNG</name>
<evidence type="ECO:0000313" key="2">
    <source>
        <dbReference type="EMBL" id="KAG1525939.1"/>
    </source>
</evidence>
<feature type="compositionally biased region" description="Basic residues" evidence="1">
    <location>
        <begin position="54"/>
        <end position="67"/>
    </location>
</feature>
<dbReference type="EMBL" id="JAANIU010017969">
    <property type="protein sequence ID" value="KAG1525939.1"/>
    <property type="molecule type" value="Genomic_DNA"/>
</dbReference>
<sequence>MHAGRGQAARLRGIERDGHAGCACILADHLGQRPARDVGAAGGGLGGHDGALRMQHRRGKQGRRHEQ</sequence>
<accession>A0A9P6XMR3</accession>
<protein>
    <submittedName>
        <fullName evidence="2">Uncharacterized protein</fullName>
    </submittedName>
</protein>
<keyword evidence="3" id="KW-1185">Reference proteome</keyword>
<evidence type="ECO:0000313" key="3">
    <source>
        <dbReference type="Proteomes" id="UP000740926"/>
    </source>
</evidence>
<feature type="compositionally biased region" description="Gly residues" evidence="1">
    <location>
        <begin position="40"/>
        <end position="49"/>
    </location>
</feature>
<dbReference type="AlphaFoldDB" id="A0A9P6XMR3"/>
<reference evidence="2 3" key="1">
    <citation type="journal article" date="2020" name="Microb. Genom.">
        <title>Genetic diversity of clinical and environmental Mucorales isolates obtained from an investigation of mucormycosis cases among solid organ transplant recipients.</title>
        <authorList>
            <person name="Nguyen M.H."/>
            <person name="Kaul D."/>
            <person name="Muto C."/>
            <person name="Cheng S.J."/>
            <person name="Richter R.A."/>
            <person name="Bruno V.M."/>
            <person name="Liu G."/>
            <person name="Beyhan S."/>
            <person name="Sundermann A.J."/>
            <person name="Mounaud S."/>
            <person name="Pasculle A.W."/>
            <person name="Nierman W.C."/>
            <person name="Driscoll E."/>
            <person name="Cumbie R."/>
            <person name="Clancy C.J."/>
            <person name="Dupont C.L."/>
        </authorList>
    </citation>
    <scope>NUCLEOTIDE SEQUENCE [LARGE SCALE GENOMIC DNA]</scope>
    <source>
        <strain evidence="2 3">GL24</strain>
    </source>
</reference>
<organism evidence="2 3">
    <name type="scientific">Rhizopus delemar</name>
    <dbReference type="NCBI Taxonomy" id="936053"/>
    <lineage>
        <taxon>Eukaryota</taxon>
        <taxon>Fungi</taxon>
        <taxon>Fungi incertae sedis</taxon>
        <taxon>Mucoromycota</taxon>
        <taxon>Mucoromycotina</taxon>
        <taxon>Mucoromycetes</taxon>
        <taxon>Mucorales</taxon>
        <taxon>Mucorineae</taxon>
        <taxon>Rhizopodaceae</taxon>
        <taxon>Rhizopus</taxon>
    </lineage>
</organism>
<feature type="region of interest" description="Disordered" evidence="1">
    <location>
        <begin position="35"/>
        <end position="67"/>
    </location>
</feature>
<gene>
    <name evidence="2" type="ORF">G6F50_018423</name>
</gene>
<dbReference type="Proteomes" id="UP000740926">
    <property type="component" value="Unassembled WGS sequence"/>
</dbReference>
<evidence type="ECO:0000256" key="1">
    <source>
        <dbReference type="SAM" id="MobiDB-lite"/>
    </source>
</evidence>
<proteinExistence type="predicted"/>